<gene>
    <name evidence="2" type="ORF">GCM10023189_51140</name>
</gene>
<keyword evidence="3" id="KW-1185">Reference proteome</keyword>
<protein>
    <recommendedName>
        <fullName evidence="4">Por secretion system C-terminal sorting domain-containing protein</fullName>
    </recommendedName>
</protein>
<dbReference type="EMBL" id="BAABHD010000082">
    <property type="protein sequence ID" value="GAA4467451.1"/>
    <property type="molecule type" value="Genomic_DNA"/>
</dbReference>
<evidence type="ECO:0000256" key="1">
    <source>
        <dbReference type="SAM" id="SignalP"/>
    </source>
</evidence>
<evidence type="ECO:0000313" key="2">
    <source>
        <dbReference type="EMBL" id="GAA4467451.1"/>
    </source>
</evidence>
<evidence type="ECO:0008006" key="4">
    <source>
        <dbReference type="Google" id="ProtNLM"/>
    </source>
</evidence>
<dbReference type="RefSeq" id="WP_345248446.1">
    <property type="nucleotide sequence ID" value="NZ_BAABHD010000082.1"/>
</dbReference>
<sequence>MKIFIASALFALVSVSSTVTAIAADDHSKPAKPKATAAYQSSMYVVANTTKMAIAVDKEAGAAIYIKIMDEKGNVLTSQQLDKKDTNFRGRFDMSELKDGKYQVVITNGTDETKKEITLSTKPVLAPGRVVDLQ</sequence>
<reference evidence="3" key="1">
    <citation type="journal article" date="2019" name="Int. J. Syst. Evol. Microbiol.">
        <title>The Global Catalogue of Microorganisms (GCM) 10K type strain sequencing project: providing services to taxonomists for standard genome sequencing and annotation.</title>
        <authorList>
            <consortium name="The Broad Institute Genomics Platform"/>
            <consortium name="The Broad Institute Genome Sequencing Center for Infectious Disease"/>
            <person name="Wu L."/>
            <person name="Ma J."/>
        </authorList>
    </citation>
    <scope>NUCLEOTIDE SEQUENCE [LARGE SCALE GENOMIC DNA]</scope>
    <source>
        <strain evidence="3">JCM 17927</strain>
    </source>
</reference>
<feature type="chain" id="PRO_5046617139" description="Por secretion system C-terminal sorting domain-containing protein" evidence="1">
    <location>
        <begin position="24"/>
        <end position="134"/>
    </location>
</feature>
<feature type="signal peptide" evidence="1">
    <location>
        <begin position="1"/>
        <end position="23"/>
    </location>
</feature>
<keyword evidence="1" id="KW-0732">Signal</keyword>
<name>A0ABP8NLB3_9BACT</name>
<comment type="caution">
    <text evidence="2">The sequence shown here is derived from an EMBL/GenBank/DDBJ whole genome shotgun (WGS) entry which is preliminary data.</text>
</comment>
<organism evidence="2 3">
    <name type="scientific">Nibrella saemangeumensis</name>
    <dbReference type="NCBI Taxonomy" id="1084526"/>
    <lineage>
        <taxon>Bacteria</taxon>
        <taxon>Pseudomonadati</taxon>
        <taxon>Bacteroidota</taxon>
        <taxon>Cytophagia</taxon>
        <taxon>Cytophagales</taxon>
        <taxon>Spirosomataceae</taxon>
        <taxon>Nibrella</taxon>
    </lineage>
</organism>
<proteinExistence type="predicted"/>
<evidence type="ECO:0000313" key="3">
    <source>
        <dbReference type="Proteomes" id="UP001501175"/>
    </source>
</evidence>
<dbReference type="Proteomes" id="UP001501175">
    <property type="component" value="Unassembled WGS sequence"/>
</dbReference>
<accession>A0ABP8NLB3</accession>